<feature type="transmembrane region" description="Helical" evidence="2">
    <location>
        <begin position="30"/>
        <end position="52"/>
    </location>
</feature>
<protein>
    <submittedName>
        <fullName evidence="4">Pilus assembly protein</fullName>
    </submittedName>
</protein>
<evidence type="ECO:0000313" key="4">
    <source>
        <dbReference type="EMBL" id="TNJ37561.1"/>
    </source>
</evidence>
<comment type="caution">
    <text evidence="4">The sequence shown here is derived from an EMBL/GenBank/DDBJ whole genome shotgun (WGS) entry which is preliminary data.</text>
</comment>
<evidence type="ECO:0000256" key="2">
    <source>
        <dbReference type="SAM" id="Phobius"/>
    </source>
</evidence>
<dbReference type="InterPro" id="IPR012495">
    <property type="entry name" value="TadE-like_dom"/>
</dbReference>
<dbReference type="AlphaFoldDB" id="A0A5C4S493"/>
<gene>
    <name evidence="4" type="ORF">FGF66_10450</name>
</gene>
<reference evidence="4 5" key="1">
    <citation type="submission" date="2019-05" db="EMBL/GenBank/DDBJ databases">
        <title>Draft Whole-Genome sequence of the green sulfur bacterium Chlorobaculum thiosulfatiphilum DSM 249.</title>
        <authorList>
            <person name="Meyer T.E."/>
            <person name="Kyndt J.A."/>
        </authorList>
    </citation>
    <scope>NUCLEOTIDE SEQUENCE [LARGE SCALE GENOMIC DNA]</scope>
    <source>
        <strain evidence="4 5">DSM 249</strain>
    </source>
</reference>
<sequence length="124" mass="14344">MITMHADAAGHQAPTAKPVRRQKGNAMVEFAFILPVFLLLLFGVIYFSVALYNKTVLAIATREGARAIGVRARNVHRWLQNKQRQHRRHAGVPEQARFVWRRNVGFDHFEHFGRHSHRAGQRRL</sequence>
<evidence type="ECO:0000256" key="1">
    <source>
        <dbReference type="SAM" id="MobiDB-lite"/>
    </source>
</evidence>
<name>A0A5C4S493_CHLTI</name>
<evidence type="ECO:0000259" key="3">
    <source>
        <dbReference type="Pfam" id="PF07811"/>
    </source>
</evidence>
<accession>A0A5C4S493</accession>
<dbReference type="Proteomes" id="UP000308271">
    <property type="component" value="Unassembled WGS sequence"/>
</dbReference>
<dbReference type="Pfam" id="PF07811">
    <property type="entry name" value="TadE"/>
    <property type="match status" value="1"/>
</dbReference>
<keyword evidence="2" id="KW-1133">Transmembrane helix</keyword>
<evidence type="ECO:0000313" key="5">
    <source>
        <dbReference type="Proteomes" id="UP000308271"/>
    </source>
</evidence>
<keyword evidence="2" id="KW-0812">Transmembrane</keyword>
<proteinExistence type="predicted"/>
<dbReference type="EMBL" id="VDCH01000027">
    <property type="protein sequence ID" value="TNJ37561.1"/>
    <property type="molecule type" value="Genomic_DNA"/>
</dbReference>
<dbReference type="OrthoDB" id="598443at2"/>
<keyword evidence="5" id="KW-1185">Reference proteome</keyword>
<keyword evidence="2" id="KW-0472">Membrane</keyword>
<feature type="domain" description="TadE-like" evidence="3">
    <location>
        <begin position="24"/>
        <end position="66"/>
    </location>
</feature>
<feature type="region of interest" description="Disordered" evidence="1">
    <location>
        <begin position="1"/>
        <end position="20"/>
    </location>
</feature>
<organism evidence="4 5">
    <name type="scientific">Chlorobaculum thiosulfatiphilum</name>
    <name type="common">Chlorobium limicola f.sp. thiosulfatophilum</name>
    <dbReference type="NCBI Taxonomy" id="115852"/>
    <lineage>
        <taxon>Bacteria</taxon>
        <taxon>Pseudomonadati</taxon>
        <taxon>Chlorobiota</taxon>
        <taxon>Chlorobiia</taxon>
        <taxon>Chlorobiales</taxon>
        <taxon>Chlorobiaceae</taxon>
        <taxon>Chlorobaculum</taxon>
    </lineage>
</organism>